<organism evidence="1 2">
    <name type="scientific">Coemansia linderi</name>
    <dbReference type="NCBI Taxonomy" id="2663919"/>
    <lineage>
        <taxon>Eukaryota</taxon>
        <taxon>Fungi</taxon>
        <taxon>Fungi incertae sedis</taxon>
        <taxon>Zoopagomycota</taxon>
        <taxon>Kickxellomycotina</taxon>
        <taxon>Kickxellomycetes</taxon>
        <taxon>Kickxellales</taxon>
        <taxon>Kickxellaceae</taxon>
        <taxon>Coemansia</taxon>
    </lineage>
</organism>
<name>A0ACC1KD07_9FUNG</name>
<gene>
    <name evidence="1" type="ORF">GGI18_003376</name>
</gene>
<dbReference type="EMBL" id="JANBUK010001143">
    <property type="protein sequence ID" value="KAJ2785088.1"/>
    <property type="molecule type" value="Genomic_DNA"/>
</dbReference>
<dbReference type="Proteomes" id="UP001140066">
    <property type="component" value="Unassembled WGS sequence"/>
</dbReference>
<proteinExistence type="predicted"/>
<accession>A0ACC1KD07</accession>
<evidence type="ECO:0000313" key="1">
    <source>
        <dbReference type="EMBL" id="KAJ2785088.1"/>
    </source>
</evidence>
<evidence type="ECO:0000313" key="2">
    <source>
        <dbReference type="Proteomes" id="UP001140066"/>
    </source>
</evidence>
<comment type="caution">
    <text evidence="1">The sequence shown here is derived from an EMBL/GenBank/DDBJ whole genome shotgun (WGS) entry which is preliminary data.</text>
</comment>
<sequence length="115" mass="12963">MVGATAKAISTREHNRQVLLLLLLNLHGTDLYISRFPESAEWLEVRAQVREQAKRILELSANSRKTEFEMAYATWGVHRAESQTQLALWQIERAEQGLGAAVGRSLMDDSALNDL</sequence>
<reference evidence="1" key="1">
    <citation type="submission" date="2022-07" db="EMBL/GenBank/DDBJ databases">
        <title>Phylogenomic reconstructions and comparative analyses of Kickxellomycotina fungi.</title>
        <authorList>
            <person name="Reynolds N.K."/>
            <person name="Stajich J.E."/>
            <person name="Barry K."/>
            <person name="Grigoriev I.V."/>
            <person name="Crous P."/>
            <person name="Smith M.E."/>
        </authorList>
    </citation>
    <scope>NUCLEOTIDE SEQUENCE</scope>
    <source>
        <strain evidence="1">BCRC 34191</strain>
    </source>
</reference>
<keyword evidence="2" id="KW-1185">Reference proteome</keyword>
<protein>
    <submittedName>
        <fullName evidence="1">Uncharacterized protein</fullName>
    </submittedName>
</protein>